<dbReference type="Proteomes" id="UP000509791">
    <property type="component" value="Chromosome"/>
</dbReference>
<protein>
    <recommendedName>
        <fullName evidence="2">Bacteriophage T5 Orf172 DNA-binding domain-containing protein</fullName>
    </recommendedName>
</protein>
<feature type="coiled-coil region" evidence="1">
    <location>
        <begin position="11"/>
        <end position="38"/>
    </location>
</feature>
<reference evidence="3 4" key="1">
    <citation type="submission" date="2020-06" db="EMBL/GenBank/DDBJ databases">
        <authorList>
            <person name="Chuat V."/>
        </authorList>
    </citation>
    <scope>NUCLEOTIDE SEQUENCE [LARGE SCALE GENOMIC DNA]</scope>
    <source>
        <strain evidence="3">STH_CIRM_998</strain>
    </source>
</reference>
<dbReference type="InterPro" id="IPR018306">
    <property type="entry name" value="Phage_T5_Orf172_DNA-bd"/>
</dbReference>
<proteinExistence type="predicted"/>
<dbReference type="Pfam" id="PF13455">
    <property type="entry name" value="MUG113"/>
    <property type="match status" value="1"/>
</dbReference>
<dbReference type="InterPro" id="IPR025280">
    <property type="entry name" value="SNIPE"/>
</dbReference>
<evidence type="ECO:0000313" key="3">
    <source>
        <dbReference type="EMBL" id="CAD0150565.1"/>
    </source>
</evidence>
<name>A0A8D6U543_STRTR</name>
<dbReference type="AlphaFoldDB" id="A0A8D6U543"/>
<sequence>MSIFNFGKPKDEALENKIQRLNQEIAIQKAKLADLKSQIKIADEIVSLNTELSQKRSELFAIQNEISLANDTLGLQEFGFFERQCKFSDSTKYKEALDNLRKQQKDLVKSGQAGRIIVPMLLDNNKSKGKAMQNQLIKAAIRGFNGEADALLVKVSVSNVEKKIQALKKAFQQLNRMYSRNQIEITIPYLNLKIEELRLAAEFELQKQEEKELLREQRAKEREDKKLQAEIKARRKQLEKDRTHFKNMVSKVEELLKNATGEDLEELQRQLSEYQDKLSELDEIEEDIDYREGHVTAGYVYVISNIGSFGEDVYKIGVTRRLEPLERIRELSSASVPFQFDVHALIFSEEAFALETELHNQLSEYKVNKVNNRKEYFKVPFEKIKALLDKHEELTIELNENAEAFEYRQSKLVGGQYK</sequence>
<evidence type="ECO:0000313" key="4">
    <source>
        <dbReference type="Proteomes" id="UP000509791"/>
    </source>
</evidence>
<gene>
    <name evidence="3" type="ORF">STHERMO_0050</name>
</gene>
<dbReference type="SMART" id="SM00974">
    <property type="entry name" value="T5orf172"/>
    <property type="match status" value="1"/>
</dbReference>
<evidence type="ECO:0000256" key="1">
    <source>
        <dbReference type="SAM" id="Coils"/>
    </source>
</evidence>
<dbReference type="EMBL" id="LR822027">
    <property type="protein sequence ID" value="CAD0150565.1"/>
    <property type="molecule type" value="Genomic_DNA"/>
</dbReference>
<keyword evidence="1" id="KW-0175">Coiled coil</keyword>
<feature type="coiled-coil region" evidence="1">
    <location>
        <begin position="257"/>
        <end position="287"/>
    </location>
</feature>
<evidence type="ECO:0000259" key="2">
    <source>
        <dbReference type="SMART" id="SM00974"/>
    </source>
</evidence>
<dbReference type="RefSeq" id="WP_179972477.1">
    <property type="nucleotide sequence ID" value="NZ_LR822020.1"/>
</dbReference>
<organism evidence="3 4">
    <name type="scientific">Streptococcus thermophilus</name>
    <dbReference type="NCBI Taxonomy" id="1308"/>
    <lineage>
        <taxon>Bacteria</taxon>
        <taxon>Bacillati</taxon>
        <taxon>Bacillota</taxon>
        <taxon>Bacilli</taxon>
        <taxon>Lactobacillales</taxon>
        <taxon>Streptococcaceae</taxon>
        <taxon>Streptococcus</taxon>
    </lineage>
</organism>
<feature type="domain" description="Bacteriophage T5 Orf172 DNA-binding" evidence="2">
    <location>
        <begin position="308"/>
        <end position="391"/>
    </location>
</feature>
<dbReference type="Pfam" id="PF13250">
    <property type="entry name" value="SNIPE"/>
    <property type="match status" value="1"/>
</dbReference>
<feature type="coiled-coil region" evidence="1">
    <location>
        <begin position="157"/>
        <end position="230"/>
    </location>
</feature>
<accession>A0A8D6U543</accession>